<proteinExistence type="predicted"/>
<comment type="caution">
    <text evidence="1">The sequence shown here is derived from an EMBL/GenBank/DDBJ whole genome shotgun (WGS) entry which is preliminary data.</text>
</comment>
<evidence type="ECO:0000313" key="1">
    <source>
        <dbReference type="EMBL" id="MDT9592499.1"/>
    </source>
</evidence>
<keyword evidence="2" id="KW-1185">Reference proteome</keyword>
<evidence type="ECO:0000313" key="2">
    <source>
        <dbReference type="Proteomes" id="UP001268542"/>
    </source>
</evidence>
<dbReference type="RefSeq" id="WP_315731927.1">
    <property type="nucleotide sequence ID" value="NZ_JAVYII010000002.1"/>
</dbReference>
<gene>
    <name evidence="1" type="ORF">RDV89_05435</name>
</gene>
<reference evidence="1 2" key="1">
    <citation type="submission" date="2023-08" db="EMBL/GenBank/DDBJ databases">
        <title>Nocardioides seae sp. nov., a bacterium isolated from a soil.</title>
        <authorList>
            <person name="Wang X."/>
        </authorList>
    </citation>
    <scope>NUCLEOTIDE SEQUENCE [LARGE SCALE GENOMIC DNA]</scope>
    <source>
        <strain evidence="1 2">YZH12</strain>
    </source>
</reference>
<sequence length="96" mass="10035">MPGDLVPAPQAGPPDLPVRSRLAGRLGLPPAGLAELGSLARLNDAALERLDAVLAAAQADEDREVRRALRAAVRLVPPLLRRRAGAALFPHGPDRG</sequence>
<dbReference type="EMBL" id="JAVYII010000002">
    <property type="protein sequence ID" value="MDT9592499.1"/>
    <property type="molecule type" value="Genomic_DNA"/>
</dbReference>
<name>A0ABU3PTI1_9ACTN</name>
<dbReference type="Proteomes" id="UP001268542">
    <property type="component" value="Unassembled WGS sequence"/>
</dbReference>
<protein>
    <submittedName>
        <fullName evidence="1">Uncharacterized protein</fullName>
    </submittedName>
</protein>
<organism evidence="1 2">
    <name type="scientific">Nocardioides imazamoxiresistens</name>
    <dbReference type="NCBI Taxonomy" id="3231893"/>
    <lineage>
        <taxon>Bacteria</taxon>
        <taxon>Bacillati</taxon>
        <taxon>Actinomycetota</taxon>
        <taxon>Actinomycetes</taxon>
        <taxon>Propionibacteriales</taxon>
        <taxon>Nocardioidaceae</taxon>
        <taxon>Nocardioides</taxon>
    </lineage>
</organism>
<accession>A0ABU3PTI1</accession>